<feature type="chain" id="PRO_5047071187" evidence="1">
    <location>
        <begin position="23"/>
        <end position="390"/>
    </location>
</feature>
<accession>A0ABW8KAA7</accession>
<gene>
    <name evidence="2" type="ORF">ISS97_21305</name>
</gene>
<keyword evidence="3" id="KW-1185">Reference proteome</keyword>
<proteinExistence type="predicted"/>
<comment type="caution">
    <text evidence="2">The sequence shown here is derived from an EMBL/GenBank/DDBJ whole genome shotgun (WGS) entry which is preliminary data.</text>
</comment>
<dbReference type="Gene3D" id="2.40.160.10">
    <property type="entry name" value="Porin"/>
    <property type="match status" value="1"/>
</dbReference>
<name>A0ABW8KAA7_9GAMM</name>
<organism evidence="2 3">
    <name type="scientific">Dyella koreensis</name>
    <dbReference type="NCBI Taxonomy" id="311235"/>
    <lineage>
        <taxon>Bacteria</taxon>
        <taxon>Pseudomonadati</taxon>
        <taxon>Pseudomonadota</taxon>
        <taxon>Gammaproteobacteria</taxon>
        <taxon>Lysobacterales</taxon>
        <taxon>Rhodanobacteraceae</taxon>
        <taxon>Dyella</taxon>
    </lineage>
</organism>
<dbReference type="InterPro" id="IPR023614">
    <property type="entry name" value="Porin_dom_sf"/>
</dbReference>
<dbReference type="SUPFAM" id="SSF56935">
    <property type="entry name" value="Porins"/>
    <property type="match status" value="1"/>
</dbReference>
<dbReference type="EMBL" id="JADIKD010000012">
    <property type="protein sequence ID" value="MFK2919812.1"/>
    <property type="molecule type" value="Genomic_DNA"/>
</dbReference>
<dbReference type="RefSeq" id="WP_379984161.1">
    <property type="nucleotide sequence ID" value="NZ_JADIKD010000012.1"/>
</dbReference>
<feature type="signal peptide" evidence="1">
    <location>
        <begin position="1"/>
        <end position="22"/>
    </location>
</feature>
<dbReference type="Proteomes" id="UP001620408">
    <property type="component" value="Unassembled WGS sequence"/>
</dbReference>
<keyword evidence="1" id="KW-0732">Signal</keyword>
<reference evidence="2 3" key="1">
    <citation type="submission" date="2020-10" db="EMBL/GenBank/DDBJ databases">
        <title>Phylogeny of dyella-like bacteria.</title>
        <authorList>
            <person name="Fu J."/>
        </authorList>
    </citation>
    <scope>NUCLEOTIDE SEQUENCE [LARGE SCALE GENOMIC DNA]</scope>
    <source>
        <strain evidence="2 3">BB4</strain>
    </source>
</reference>
<dbReference type="Pfam" id="PF07396">
    <property type="entry name" value="Porin_O_P"/>
    <property type="match status" value="1"/>
</dbReference>
<evidence type="ECO:0000256" key="1">
    <source>
        <dbReference type="SAM" id="SignalP"/>
    </source>
</evidence>
<evidence type="ECO:0000313" key="2">
    <source>
        <dbReference type="EMBL" id="MFK2919812.1"/>
    </source>
</evidence>
<dbReference type="InterPro" id="IPR010870">
    <property type="entry name" value="Porin_O/P"/>
</dbReference>
<evidence type="ECO:0000313" key="3">
    <source>
        <dbReference type="Proteomes" id="UP001620408"/>
    </source>
</evidence>
<sequence>MKPICAIALCTLGMSLTVGAQAADINNWPIKYTTSDGTEWSLYGNYQYDITDVRHSNAIEDSSTNRRKELGFTARKKDAWDALVYFDFQSKLWLDVFWRVDSKWLFGEDYGKFRFGYSKLPVGFEGVTSARADSFAELALPLGAFYETRRTGIDWAFERPHYLVNVGYYFGQDLQGDNDGQTVAARAAWTPFKSEGDVLHLGASASFEHPQSTTDGKDVYHAPAARWRARPEDGLTNVRLVDTGSLSHVDSNRRLGLEGLWIRGPLSVQGEYLQAHTTRSEGLPSYTADGYYVFGSYVLTGESRPYTAGNVNNLKPRNPWGAVELLVRYSSLDLDHGTVHGGRERDLTFGANWYLTQHFKFQANYVQVHATRLGKRQDPDIMELRAQVYF</sequence>
<protein>
    <submittedName>
        <fullName evidence="2">Porin</fullName>
    </submittedName>
</protein>